<keyword evidence="3" id="KW-1003">Cell membrane</keyword>
<evidence type="ECO:0000256" key="5">
    <source>
        <dbReference type="ARBA" id="ARBA00022989"/>
    </source>
</evidence>
<evidence type="ECO:0000256" key="2">
    <source>
        <dbReference type="ARBA" id="ARBA00022448"/>
    </source>
</evidence>
<evidence type="ECO:0000256" key="7">
    <source>
        <dbReference type="RuleBase" id="RU003942"/>
    </source>
</evidence>
<feature type="transmembrane region" description="Helical" evidence="8">
    <location>
        <begin position="30"/>
        <end position="47"/>
    </location>
</feature>
<evidence type="ECO:0000313" key="9">
    <source>
        <dbReference type="EMBL" id="MFE8702995.1"/>
    </source>
</evidence>
<name>A0ABW6KIC6_9BACI</name>
<feature type="transmembrane region" description="Helical" evidence="8">
    <location>
        <begin position="6"/>
        <end position="23"/>
    </location>
</feature>
<sequence>MAWIYLIIAGIGEIGFVIFMKLSEGFTRHRYTALSVVSGGLSFYFLSKALLEIPIGTGYGIWTGIGAAGSVLLGMLFFGESRDRKRVFFIGMIIAGAIGLKVIG</sequence>
<evidence type="ECO:0000256" key="3">
    <source>
        <dbReference type="ARBA" id="ARBA00022475"/>
    </source>
</evidence>
<dbReference type="InterPro" id="IPR045324">
    <property type="entry name" value="Small_multidrug_res"/>
</dbReference>
<reference evidence="9 10" key="1">
    <citation type="submission" date="2024-08" db="EMBL/GenBank/DDBJ databases">
        <title>Two novel Cytobacillus novel species.</title>
        <authorList>
            <person name="Liu G."/>
        </authorList>
    </citation>
    <scope>NUCLEOTIDE SEQUENCE [LARGE SCALE GENOMIC DNA]</scope>
    <source>
        <strain evidence="9 10">FJAT-54145</strain>
    </source>
</reference>
<feature type="transmembrane region" description="Helical" evidence="8">
    <location>
        <begin position="86"/>
        <end position="103"/>
    </location>
</feature>
<evidence type="ECO:0000256" key="8">
    <source>
        <dbReference type="SAM" id="Phobius"/>
    </source>
</evidence>
<evidence type="ECO:0000313" key="10">
    <source>
        <dbReference type="Proteomes" id="UP001601059"/>
    </source>
</evidence>
<dbReference type="EMBL" id="JBIACK010000012">
    <property type="protein sequence ID" value="MFE8702995.1"/>
    <property type="molecule type" value="Genomic_DNA"/>
</dbReference>
<keyword evidence="4 7" id="KW-0812">Transmembrane</keyword>
<dbReference type="InterPro" id="IPR037185">
    <property type="entry name" value="EmrE-like"/>
</dbReference>
<keyword evidence="6 8" id="KW-0472">Membrane</keyword>
<dbReference type="PANTHER" id="PTHR30561">
    <property type="entry name" value="SMR FAMILY PROTON-DEPENDENT DRUG EFFLUX TRANSPORTER SUGE"/>
    <property type="match status" value="1"/>
</dbReference>
<keyword evidence="5 8" id="KW-1133">Transmembrane helix</keyword>
<accession>A0ABW6KIC6</accession>
<dbReference type="RefSeq" id="WP_389363147.1">
    <property type="nucleotide sequence ID" value="NZ_JBIACK010000012.1"/>
</dbReference>
<dbReference type="SUPFAM" id="SSF103481">
    <property type="entry name" value="Multidrug resistance efflux transporter EmrE"/>
    <property type="match status" value="1"/>
</dbReference>
<dbReference type="Pfam" id="PF00893">
    <property type="entry name" value="Multi_Drug_Res"/>
    <property type="match status" value="1"/>
</dbReference>
<evidence type="ECO:0000256" key="1">
    <source>
        <dbReference type="ARBA" id="ARBA00004651"/>
    </source>
</evidence>
<feature type="transmembrane region" description="Helical" evidence="8">
    <location>
        <begin position="59"/>
        <end position="79"/>
    </location>
</feature>
<organism evidence="9 10">
    <name type="scientific">Cytobacillus spartinae</name>
    <dbReference type="NCBI Taxonomy" id="3299023"/>
    <lineage>
        <taxon>Bacteria</taxon>
        <taxon>Bacillati</taxon>
        <taxon>Bacillota</taxon>
        <taxon>Bacilli</taxon>
        <taxon>Bacillales</taxon>
        <taxon>Bacillaceae</taxon>
        <taxon>Cytobacillus</taxon>
    </lineage>
</organism>
<comment type="similarity">
    <text evidence="7">Belongs to the drug/metabolite transporter (DMT) superfamily. Small multidrug resistance (SMR) (TC 2.A.7.1) family.</text>
</comment>
<comment type="caution">
    <text evidence="9">The sequence shown here is derived from an EMBL/GenBank/DDBJ whole genome shotgun (WGS) entry which is preliminary data.</text>
</comment>
<dbReference type="Proteomes" id="UP001601059">
    <property type="component" value="Unassembled WGS sequence"/>
</dbReference>
<gene>
    <name evidence="9" type="ORF">ACFYKX_20510</name>
</gene>
<keyword evidence="2" id="KW-0813">Transport</keyword>
<dbReference type="Gene3D" id="1.10.3730.20">
    <property type="match status" value="1"/>
</dbReference>
<dbReference type="InterPro" id="IPR000390">
    <property type="entry name" value="Small_drug/metabolite_transptr"/>
</dbReference>
<comment type="subcellular location">
    <subcellularLocation>
        <location evidence="1 7">Cell membrane</location>
        <topology evidence="1 7">Multi-pass membrane protein</topology>
    </subcellularLocation>
</comment>
<evidence type="ECO:0000256" key="4">
    <source>
        <dbReference type="ARBA" id="ARBA00022692"/>
    </source>
</evidence>
<proteinExistence type="inferred from homology"/>
<evidence type="ECO:0000256" key="6">
    <source>
        <dbReference type="ARBA" id="ARBA00023136"/>
    </source>
</evidence>
<dbReference type="PANTHER" id="PTHR30561:SF0">
    <property type="entry name" value="GUANIDINIUM EXPORTER"/>
    <property type="match status" value="1"/>
</dbReference>
<keyword evidence="10" id="KW-1185">Reference proteome</keyword>
<protein>
    <submittedName>
        <fullName evidence="9">DMT family transporter</fullName>
    </submittedName>
</protein>